<dbReference type="STRING" id="339866.GCA_001418255_00984"/>
<feature type="transmembrane region" description="Helical" evidence="1">
    <location>
        <begin position="33"/>
        <end position="56"/>
    </location>
</feature>
<dbReference type="OrthoDB" id="9133864at2"/>
<dbReference type="InterPro" id="IPR045584">
    <property type="entry name" value="Pilin-like"/>
</dbReference>
<proteinExistence type="predicted"/>
<evidence type="ECO:0000256" key="1">
    <source>
        <dbReference type="SAM" id="Phobius"/>
    </source>
</evidence>
<dbReference type="InterPro" id="IPR012902">
    <property type="entry name" value="N_methyl_site"/>
</dbReference>
<reference evidence="3" key="1">
    <citation type="submission" date="2015-08" db="EMBL/GenBank/DDBJ databases">
        <authorList>
            <person name="Varghese N."/>
        </authorList>
    </citation>
    <scope>NUCLEOTIDE SEQUENCE [LARGE SCALE GENOMIC DNA]</scope>
    <source>
        <strain evidence="3">DSM 18181</strain>
    </source>
</reference>
<dbReference type="Pfam" id="PF07963">
    <property type="entry name" value="N_methyl"/>
    <property type="match status" value="1"/>
</dbReference>
<keyword evidence="1" id="KW-0812">Transmembrane</keyword>
<dbReference type="EMBL" id="CYHF01000003">
    <property type="protein sequence ID" value="CUA95442.1"/>
    <property type="molecule type" value="Genomic_DNA"/>
</dbReference>
<sequence length="211" mass="22630">MPISEAGSSAASGVLKPASRLQRQAWEPSSRGFTLLEMLVALIIVGMVTALAAFALPPSQNAQMQREAQRLSALFDAARQHAAETGVPLAWASGPKGYAFVQIGPQGWEPVDSDLLRPRLWPWLDGDRDIPPQDWRSVLGGQPREASYSAGTVTVDLREGGVRSLGTPPSWLLFGSEPVGGPIEIVLSDGAERDRIQSDGFAPFVVSRSRS</sequence>
<evidence type="ECO:0000313" key="3">
    <source>
        <dbReference type="Proteomes" id="UP000183649"/>
    </source>
</evidence>
<dbReference type="SUPFAM" id="SSF54523">
    <property type="entry name" value="Pili subunits"/>
    <property type="match status" value="1"/>
</dbReference>
<organism evidence="2 3">
    <name type="scientific">Thiomonas bhubaneswarensis</name>
    <dbReference type="NCBI Taxonomy" id="339866"/>
    <lineage>
        <taxon>Bacteria</taxon>
        <taxon>Pseudomonadati</taxon>
        <taxon>Pseudomonadota</taxon>
        <taxon>Betaproteobacteria</taxon>
        <taxon>Burkholderiales</taxon>
        <taxon>Thiomonas</taxon>
    </lineage>
</organism>
<dbReference type="AlphaFoldDB" id="A0A0K6HWM8"/>
<accession>A0A0K6HWM8</accession>
<gene>
    <name evidence="2" type="ORF">Ga0061069_103104</name>
</gene>
<dbReference type="Gene3D" id="3.55.40.10">
    <property type="entry name" value="minor pseudopilin epsh domain"/>
    <property type="match status" value="1"/>
</dbReference>
<keyword evidence="3" id="KW-1185">Reference proteome</keyword>
<dbReference type="PROSITE" id="PS00409">
    <property type="entry name" value="PROKAR_NTER_METHYL"/>
    <property type="match status" value="1"/>
</dbReference>
<evidence type="ECO:0000313" key="2">
    <source>
        <dbReference type="EMBL" id="CUA95442.1"/>
    </source>
</evidence>
<keyword evidence="1" id="KW-1133">Transmembrane helix</keyword>
<protein>
    <submittedName>
        <fullName evidence="2">Type II secretion system protein H (GspH)</fullName>
    </submittedName>
</protein>
<name>A0A0K6HWM8_9BURK</name>
<dbReference type="NCBIfam" id="TIGR02532">
    <property type="entry name" value="IV_pilin_GFxxxE"/>
    <property type="match status" value="1"/>
</dbReference>
<keyword evidence="1" id="KW-0472">Membrane</keyword>
<dbReference type="Proteomes" id="UP000183649">
    <property type="component" value="Unassembled WGS sequence"/>
</dbReference>
<dbReference type="RefSeq" id="WP_055449920.1">
    <property type="nucleotide sequence ID" value="NZ_CYHF01000003.1"/>
</dbReference>